<comment type="similarity">
    <text evidence="2 7">Belongs to the major facilitator superfamily. Sugar transporter (TC 2.A.1.1) family.</text>
</comment>
<keyword evidence="3 7" id="KW-0813">Transport</keyword>
<feature type="transmembrane region" description="Helical" evidence="9">
    <location>
        <begin position="393"/>
        <end position="413"/>
    </location>
</feature>
<evidence type="ECO:0000256" key="2">
    <source>
        <dbReference type="ARBA" id="ARBA00010992"/>
    </source>
</evidence>
<dbReference type="PANTHER" id="PTHR48020">
    <property type="entry name" value="PROTON MYO-INOSITOL COTRANSPORTER"/>
    <property type="match status" value="1"/>
</dbReference>
<feature type="transmembrane region" description="Helical" evidence="9">
    <location>
        <begin position="268"/>
        <end position="287"/>
    </location>
</feature>
<dbReference type="GO" id="GO:0016020">
    <property type="term" value="C:membrane"/>
    <property type="evidence" value="ECO:0007669"/>
    <property type="project" value="UniProtKB-SubCell"/>
</dbReference>
<evidence type="ECO:0000256" key="6">
    <source>
        <dbReference type="ARBA" id="ARBA00023136"/>
    </source>
</evidence>
<dbReference type="Proteomes" id="UP001161757">
    <property type="component" value="Unassembled WGS sequence"/>
</dbReference>
<keyword evidence="4 9" id="KW-0812">Transmembrane</keyword>
<dbReference type="FunFam" id="1.20.1250.20:FF:000474">
    <property type="entry name" value="Sugar transporter, putative"/>
    <property type="match status" value="1"/>
</dbReference>
<feature type="compositionally biased region" description="Basic and acidic residues" evidence="8">
    <location>
        <begin position="20"/>
        <end position="32"/>
    </location>
</feature>
<name>A0AAN6EPN5_EXODE</name>
<dbReference type="Pfam" id="PF00083">
    <property type="entry name" value="Sugar_tr"/>
    <property type="match status" value="1"/>
</dbReference>
<feature type="transmembrane region" description="Helical" evidence="9">
    <location>
        <begin position="177"/>
        <end position="196"/>
    </location>
</feature>
<feature type="transmembrane region" description="Helical" evidence="9">
    <location>
        <begin position="202"/>
        <end position="223"/>
    </location>
</feature>
<gene>
    <name evidence="11" type="ORF">HRR80_006758</name>
</gene>
<dbReference type="InterPro" id="IPR036259">
    <property type="entry name" value="MFS_trans_sf"/>
</dbReference>
<dbReference type="InterPro" id="IPR020846">
    <property type="entry name" value="MFS_dom"/>
</dbReference>
<evidence type="ECO:0000256" key="7">
    <source>
        <dbReference type="RuleBase" id="RU003346"/>
    </source>
</evidence>
<dbReference type="InterPro" id="IPR005828">
    <property type="entry name" value="MFS_sugar_transport-like"/>
</dbReference>
<protein>
    <recommendedName>
        <fullName evidence="10">Major facilitator superfamily (MFS) profile domain-containing protein</fullName>
    </recommendedName>
</protein>
<evidence type="ECO:0000256" key="5">
    <source>
        <dbReference type="ARBA" id="ARBA00022989"/>
    </source>
</evidence>
<dbReference type="PROSITE" id="PS00217">
    <property type="entry name" value="SUGAR_TRANSPORT_2"/>
    <property type="match status" value="1"/>
</dbReference>
<feature type="transmembrane region" description="Helical" evidence="9">
    <location>
        <begin position="523"/>
        <end position="542"/>
    </location>
</feature>
<feature type="domain" description="Major facilitator superfamily (MFS) profile" evidence="10">
    <location>
        <begin position="105"/>
        <end position="546"/>
    </location>
</feature>
<dbReference type="GO" id="GO:0015791">
    <property type="term" value="P:polyol transmembrane transport"/>
    <property type="evidence" value="ECO:0007669"/>
    <property type="project" value="UniProtKB-ARBA"/>
</dbReference>
<dbReference type="GO" id="GO:0022857">
    <property type="term" value="F:transmembrane transporter activity"/>
    <property type="evidence" value="ECO:0007669"/>
    <property type="project" value="InterPro"/>
</dbReference>
<feature type="transmembrane region" description="Helical" evidence="9">
    <location>
        <begin position="425"/>
        <end position="446"/>
    </location>
</feature>
<evidence type="ECO:0000256" key="9">
    <source>
        <dbReference type="SAM" id="Phobius"/>
    </source>
</evidence>
<feature type="transmembrane region" description="Helical" evidence="9">
    <location>
        <begin position="101"/>
        <end position="119"/>
    </location>
</feature>
<organism evidence="11 12">
    <name type="scientific">Exophiala dermatitidis</name>
    <name type="common">Black yeast-like fungus</name>
    <name type="synonym">Wangiella dermatitidis</name>
    <dbReference type="NCBI Taxonomy" id="5970"/>
    <lineage>
        <taxon>Eukaryota</taxon>
        <taxon>Fungi</taxon>
        <taxon>Dikarya</taxon>
        <taxon>Ascomycota</taxon>
        <taxon>Pezizomycotina</taxon>
        <taxon>Eurotiomycetes</taxon>
        <taxon>Chaetothyriomycetidae</taxon>
        <taxon>Chaetothyriales</taxon>
        <taxon>Herpotrichiellaceae</taxon>
        <taxon>Exophiala</taxon>
    </lineage>
</organism>
<reference evidence="11" key="1">
    <citation type="submission" date="2023-01" db="EMBL/GenBank/DDBJ databases">
        <title>Exophiala dermititidis isolated from Cystic Fibrosis Patient.</title>
        <authorList>
            <person name="Kurbessoian T."/>
            <person name="Crocker A."/>
            <person name="Murante D."/>
            <person name="Hogan D.A."/>
            <person name="Stajich J.E."/>
        </authorList>
    </citation>
    <scope>NUCLEOTIDE SEQUENCE</scope>
    <source>
        <strain evidence="11">Ex8</strain>
    </source>
</reference>
<dbReference type="NCBIfam" id="TIGR00879">
    <property type="entry name" value="SP"/>
    <property type="match status" value="1"/>
</dbReference>
<evidence type="ECO:0000256" key="4">
    <source>
        <dbReference type="ARBA" id="ARBA00022692"/>
    </source>
</evidence>
<feature type="transmembrane region" description="Helical" evidence="9">
    <location>
        <begin position="360"/>
        <end position="381"/>
    </location>
</feature>
<proteinExistence type="inferred from homology"/>
<feature type="region of interest" description="Disordered" evidence="8">
    <location>
        <begin position="1"/>
        <end position="32"/>
    </location>
</feature>
<evidence type="ECO:0000259" key="10">
    <source>
        <dbReference type="PROSITE" id="PS50850"/>
    </source>
</evidence>
<dbReference type="InterPro" id="IPR050814">
    <property type="entry name" value="Myo-inositol_Transporter"/>
</dbReference>
<feature type="transmembrane region" description="Helical" evidence="9">
    <location>
        <begin position="491"/>
        <end position="511"/>
    </location>
</feature>
<sequence length="612" mass="67345">MSKHTAAHLESVVLPPSDSSSRRDFSSTNVDARREIPRHDSLADVQTFTELYHLAHLSDIFQKASMILQGDLLIAEIPGITPAEIKALQDETTNKWKQPRMLYFTVLVCSMGAVEQGWAQTGMNGANLGIPKAFGIGSNSKHDSFVLGLLNCGIYLSVCVVGAWLSDPINGRLGRRGAVFVGSLLCLVSNLGSSLSRSWIELLLFRLILGAGLGINASTVSVYMAETAPAVIRGSISVSYQMWTAFGIFLGFCANAAVYNYGDSAWRLQLAGPVVPTIPLLLLVYMCPESPAWYIKNNNRYDLAFRSLRKLRNSDLQAAKEIFSTYLQRRSQAKPGAAGKSLFRRLPELFTIPRIRRATVASYVVMLSQQLCGINIIAYYSSTIFRDAGLSDYGALLASCVFGFVNFLGAFPAVLTMDTFGRRSLLLLTLPIMALTMLGAGLSFKIPTDNPAHFILVAALIYLFCALYSPAMGPVPFTYSAEVFPLSHREIGMSFAVATASFWATMLSLTFPRILATLQPQGAFGLYAGLNILALILVFLFVPETRLKTLEELDEVFSIPTRAFIRYQVGECLPWFIRRHILREKNADLPPLVVGEEYQVLGTTDYEEGEPL</sequence>
<comment type="caution">
    <text evidence="11">The sequence shown here is derived from an EMBL/GenBank/DDBJ whole genome shotgun (WGS) entry which is preliminary data.</text>
</comment>
<evidence type="ECO:0000256" key="8">
    <source>
        <dbReference type="SAM" id="MobiDB-lite"/>
    </source>
</evidence>
<keyword evidence="5 9" id="KW-1133">Transmembrane helix</keyword>
<evidence type="ECO:0000313" key="12">
    <source>
        <dbReference type="Proteomes" id="UP001161757"/>
    </source>
</evidence>
<dbReference type="PANTHER" id="PTHR48020:SF40">
    <property type="entry name" value="MAJOR FACILITATOR SUPERFAMILY (MFS) PROFILE DOMAIN-CONTAINING PROTEIN"/>
    <property type="match status" value="1"/>
</dbReference>
<comment type="subcellular location">
    <subcellularLocation>
        <location evidence="1">Membrane</location>
        <topology evidence="1">Multi-pass membrane protein</topology>
    </subcellularLocation>
</comment>
<evidence type="ECO:0000256" key="1">
    <source>
        <dbReference type="ARBA" id="ARBA00004141"/>
    </source>
</evidence>
<feature type="transmembrane region" description="Helical" evidence="9">
    <location>
        <begin position="145"/>
        <end position="165"/>
    </location>
</feature>
<dbReference type="PROSITE" id="PS50850">
    <property type="entry name" value="MFS"/>
    <property type="match status" value="1"/>
</dbReference>
<dbReference type="EMBL" id="JAJGCB010000015">
    <property type="protein sequence ID" value="KAJ8989028.1"/>
    <property type="molecule type" value="Genomic_DNA"/>
</dbReference>
<dbReference type="SUPFAM" id="SSF103473">
    <property type="entry name" value="MFS general substrate transporter"/>
    <property type="match status" value="1"/>
</dbReference>
<feature type="transmembrane region" description="Helical" evidence="9">
    <location>
        <begin position="243"/>
        <end position="262"/>
    </location>
</feature>
<dbReference type="Gene3D" id="1.20.1250.20">
    <property type="entry name" value="MFS general substrate transporter like domains"/>
    <property type="match status" value="1"/>
</dbReference>
<accession>A0AAN6EPN5</accession>
<dbReference type="PRINTS" id="PR00171">
    <property type="entry name" value="SUGRTRNSPORT"/>
</dbReference>
<dbReference type="AlphaFoldDB" id="A0AAN6EPN5"/>
<keyword evidence="6 9" id="KW-0472">Membrane</keyword>
<dbReference type="InterPro" id="IPR005829">
    <property type="entry name" value="Sugar_transporter_CS"/>
</dbReference>
<dbReference type="InterPro" id="IPR003663">
    <property type="entry name" value="Sugar/inositol_transpt"/>
</dbReference>
<dbReference type="GO" id="GO:0015798">
    <property type="term" value="P:myo-inositol transport"/>
    <property type="evidence" value="ECO:0007669"/>
    <property type="project" value="UniProtKB-ARBA"/>
</dbReference>
<feature type="transmembrane region" description="Helical" evidence="9">
    <location>
        <begin position="452"/>
        <end position="471"/>
    </location>
</feature>
<evidence type="ECO:0000313" key="11">
    <source>
        <dbReference type="EMBL" id="KAJ8989028.1"/>
    </source>
</evidence>
<evidence type="ECO:0000256" key="3">
    <source>
        <dbReference type="ARBA" id="ARBA00022448"/>
    </source>
</evidence>